<evidence type="ECO:0000256" key="6">
    <source>
        <dbReference type="ARBA" id="ARBA00022741"/>
    </source>
</evidence>
<dbReference type="SUPFAM" id="SSF55681">
    <property type="entry name" value="Class II aaRS and biotin synthetases"/>
    <property type="match status" value="1"/>
</dbReference>
<dbReference type="GO" id="GO:0004816">
    <property type="term" value="F:asparagine-tRNA ligase activity"/>
    <property type="evidence" value="ECO:0007669"/>
    <property type="project" value="UniProtKB-EC"/>
</dbReference>
<evidence type="ECO:0000256" key="10">
    <source>
        <dbReference type="ARBA" id="ARBA00029886"/>
    </source>
</evidence>
<evidence type="ECO:0000256" key="11">
    <source>
        <dbReference type="ARBA" id="ARBA00039867"/>
    </source>
</evidence>
<evidence type="ECO:0000256" key="8">
    <source>
        <dbReference type="ARBA" id="ARBA00022917"/>
    </source>
</evidence>
<dbReference type="GO" id="GO:0005737">
    <property type="term" value="C:cytoplasm"/>
    <property type="evidence" value="ECO:0007669"/>
    <property type="project" value="UniProtKB-SubCell"/>
</dbReference>
<organism evidence="15">
    <name type="scientific">Heliothis virescens</name>
    <name type="common">Tobacco budworm moth</name>
    <dbReference type="NCBI Taxonomy" id="7102"/>
    <lineage>
        <taxon>Eukaryota</taxon>
        <taxon>Metazoa</taxon>
        <taxon>Ecdysozoa</taxon>
        <taxon>Arthropoda</taxon>
        <taxon>Hexapoda</taxon>
        <taxon>Insecta</taxon>
        <taxon>Pterygota</taxon>
        <taxon>Neoptera</taxon>
        <taxon>Endopterygota</taxon>
        <taxon>Lepidoptera</taxon>
        <taxon>Glossata</taxon>
        <taxon>Ditrysia</taxon>
        <taxon>Noctuoidea</taxon>
        <taxon>Noctuidae</taxon>
        <taxon>Heliothinae</taxon>
        <taxon>Heliothis</taxon>
    </lineage>
</organism>
<comment type="subcellular location">
    <subcellularLocation>
        <location evidence="1">Cytoplasm</location>
    </subcellularLocation>
</comment>
<evidence type="ECO:0000313" key="15">
    <source>
        <dbReference type="EMBL" id="PCG80451.1"/>
    </source>
</evidence>
<proteinExistence type="inferred from homology"/>
<dbReference type="InterPro" id="IPR012340">
    <property type="entry name" value="NA-bd_OB-fold"/>
</dbReference>
<dbReference type="EMBL" id="NWSH01000035">
    <property type="protein sequence ID" value="PCG80451.1"/>
    <property type="molecule type" value="Genomic_DNA"/>
</dbReference>
<evidence type="ECO:0000259" key="14">
    <source>
        <dbReference type="PROSITE" id="PS50862"/>
    </source>
</evidence>
<comment type="similarity">
    <text evidence="2">Belongs to the class-II aminoacyl-tRNA synthetase family.</text>
</comment>
<dbReference type="Pfam" id="PF01336">
    <property type="entry name" value="tRNA_anti-codon"/>
    <property type="match status" value="1"/>
</dbReference>
<evidence type="ECO:0000256" key="5">
    <source>
        <dbReference type="ARBA" id="ARBA00022598"/>
    </source>
</evidence>
<dbReference type="InterPro" id="IPR004365">
    <property type="entry name" value="NA-bd_OB_tRNA"/>
</dbReference>
<evidence type="ECO:0000256" key="12">
    <source>
        <dbReference type="ARBA" id="ARBA00047844"/>
    </source>
</evidence>
<dbReference type="InterPro" id="IPR006195">
    <property type="entry name" value="aa-tRNA-synth_II"/>
</dbReference>
<dbReference type="STRING" id="7102.A0A2A4K8A1"/>
<dbReference type="Gene3D" id="3.30.930.10">
    <property type="entry name" value="Bira Bifunctional Protein, Domain 2"/>
    <property type="match status" value="1"/>
</dbReference>
<dbReference type="AlphaFoldDB" id="A0A2A4K8A1"/>
<dbReference type="FunFam" id="2.40.50.140:FF:000151">
    <property type="entry name" value="Asparagine--tRNA ligase, cytoplasmic"/>
    <property type="match status" value="1"/>
</dbReference>
<evidence type="ECO:0000256" key="13">
    <source>
        <dbReference type="SAM" id="MobiDB-lite"/>
    </source>
</evidence>
<evidence type="ECO:0000256" key="4">
    <source>
        <dbReference type="ARBA" id="ARBA00022490"/>
    </source>
</evidence>
<dbReference type="PROSITE" id="PS50862">
    <property type="entry name" value="AA_TRNA_LIGASE_II"/>
    <property type="match status" value="1"/>
</dbReference>
<dbReference type="Pfam" id="PF00152">
    <property type="entry name" value="tRNA-synt_2"/>
    <property type="match status" value="1"/>
</dbReference>
<accession>A0A2A4K8A1</accession>
<dbReference type="Gene3D" id="3.30.1910.20">
    <property type="entry name" value="asparaginyl-tRNA synthetase, N-terminal domain"/>
    <property type="match status" value="1"/>
</dbReference>
<keyword evidence="7" id="KW-0067">ATP-binding</keyword>
<keyword evidence="4" id="KW-0963">Cytoplasm</keyword>
<dbReference type="PANTHER" id="PTHR22594:SF16">
    <property type="entry name" value="ASPARAGINE--TRNA LIGASE, CYTOPLASMIC"/>
    <property type="match status" value="1"/>
</dbReference>
<evidence type="ECO:0000256" key="1">
    <source>
        <dbReference type="ARBA" id="ARBA00004496"/>
    </source>
</evidence>
<dbReference type="InterPro" id="IPR045864">
    <property type="entry name" value="aa-tRNA-synth_II/BPL/LPL"/>
</dbReference>
<reference evidence="15" key="1">
    <citation type="submission" date="2017-09" db="EMBL/GenBank/DDBJ databases">
        <title>Contemporary evolution of a Lepidopteran species, Heliothis virescens, in response to modern agricultural practices.</title>
        <authorList>
            <person name="Fritz M.L."/>
            <person name="Deyonke A.M."/>
            <person name="Papanicolaou A."/>
            <person name="Micinski S."/>
            <person name="Westbrook J."/>
            <person name="Gould F."/>
        </authorList>
    </citation>
    <scope>NUCLEOTIDE SEQUENCE [LARGE SCALE GENOMIC DNA]</scope>
    <source>
        <strain evidence="15">HvINT-</strain>
        <tissue evidence="15">Whole body</tissue>
    </source>
</reference>
<keyword evidence="6" id="KW-0547">Nucleotide-binding</keyword>
<evidence type="ECO:0000256" key="3">
    <source>
        <dbReference type="ARBA" id="ARBA00012816"/>
    </source>
</evidence>
<dbReference type="PRINTS" id="PR01042">
    <property type="entry name" value="TRNASYNTHASP"/>
</dbReference>
<dbReference type="SUPFAM" id="SSF50249">
    <property type="entry name" value="Nucleic acid-binding proteins"/>
    <property type="match status" value="1"/>
</dbReference>
<dbReference type="NCBIfam" id="TIGR00457">
    <property type="entry name" value="asnS"/>
    <property type="match status" value="1"/>
</dbReference>
<dbReference type="GO" id="GO:0005524">
    <property type="term" value="F:ATP binding"/>
    <property type="evidence" value="ECO:0007669"/>
    <property type="project" value="UniProtKB-KW"/>
</dbReference>
<dbReference type="Pfam" id="PF20917">
    <property type="entry name" value="AsnRS_N"/>
    <property type="match status" value="1"/>
</dbReference>
<gene>
    <name evidence="15" type="ORF">B5V51_7767</name>
</gene>
<keyword evidence="8" id="KW-0648">Protein biosynthesis</keyword>
<sequence length="551" mass="62460">MENLSIGEIYTSDKNGSDETGDGSEAKPFKTIIQAMRHAGKEPFPTIYVDAKDDTKVYEVAAKSQLKKIHKIWVRESYKAADKAKAEEDGNEKRLQNLEEAKKVVIKEDPSLPKATIVKISEASEHRGSRICVRGWVHRLRRQGRALAFLTLRDGSGYLQCVLHGLLCQTYNALVLSTESSVIIYGKLEVVPEGKMAPGGHELTADYWELVGLAPPGGADAILNEEALPDVQLDNRHIMIRGENTSKVLRARAAVTRAFREHFASRRYTEVTPPTLVQTQCEGGSTLFKFSYFGAEAYLTQSSQLYLETCLAALGDVYCIAQSYRAEQSRTRRHLAEYSHVEAECPFITFEDLLSRLEDLVVDVVDRVLASPDAHLVYELNPNFKRPQKPFKRMTYTEAIEYLRANNITKEDGSFYEFGEDIPEMPERKMTDAIGVPILLCKFPAEIKSFYMQRCADDNRLTESVDVLMPGVGEIVGGSMRTWDHEELLEGYKREGIDPSPYYWYTDQRKFGAVPHGGYGLGLERFLCWLLDRHHIREVCLYPRFLDRCTP</sequence>
<comment type="caution">
    <text evidence="15">The sequence shown here is derived from an EMBL/GenBank/DDBJ whole genome shotgun (WGS) entry which is preliminary data.</text>
</comment>
<dbReference type="InterPro" id="IPR048952">
    <property type="entry name" value="AsnRS_N"/>
</dbReference>
<protein>
    <recommendedName>
        <fullName evidence="11">Asparagine--tRNA ligase, cytoplasmic</fullName>
        <ecNumber evidence="3">6.1.1.22</ecNumber>
    </recommendedName>
    <alternativeName>
        <fullName evidence="10">Asparaginyl-tRNA synthetase</fullName>
    </alternativeName>
</protein>
<feature type="domain" description="Aminoacyl-transfer RNA synthetases class-II family profile" evidence="14">
    <location>
        <begin position="249"/>
        <end position="543"/>
    </location>
</feature>
<dbReference type="CDD" id="cd04323">
    <property type="entry name" value="AsnRS_cyto_like_N"/>
    <property type="match status" value="1"/>
</dbReference>
<dbReference type="CDD" id="cd00776">
    <property type="entry name" value="AsxRS_core"/>
    <property type="match status" value="1"/>
</dbReference>
<dbReference type="GO" id="GO:0006421">
    <property type="term" value="P:asparaginyl-tRNA aminoacylation"/>
    <property type="evidence" value="ECO:0007669"/>
    <property type="project" value="InterPro"/>
</dbReference>
<dbReference type="Gene3D" id="2.40.50.140">
    <property type="entry name" value="Nucleic acid-binding proteins"/>
    <property type="match status" value="1"/>
</dbReference>
<dbReference type="FunFam" id="3.30.930.10:FF:000040">
    <property type="entry name" value="Asparagine--tRNA ligase, cytoplasmic"/>
    <property type="match status" value="1"/>
</dbReference>
<evidence type="ECO:0000256" key="2">
    <source>
        <dbReference type="ARBA" id="ARBA00008226"/>
    </source>
</evidence>
<keyword evidence="5" id="KW-0436">Ligase</keyword>
<dbReference type="PANTHER" id="PTHR22594">
    <property type="entry name" value="ASPARTYL/LYSYL-TRNA SYNTHETASE"/>
    <property type="match status" value="1"/>
</dbReference>
<keyword evidence="9" id="KW-0030">Aminoacyl-tRNA synthetase</keyword>
<comment type="catalytic activity">
    <reaction evidence="12">
        <text>tRNA(Asn) + L-asparagine + ATP = L-asparaginyl-tRNA(Asn) + AMP + diphosphate + H(+)</text>
        <dbReference type="Rhea" id="RHEA:11180"/>
        <dbReference type="Rhea" id="RHEA-COMP:9659"/>
        <dbReference type="Rhea" id="RHEA-COMP:9674"/>
        <dbReference type="ChEBI" id="CHEBI:15378"/>
        <dbReference type="ChEBI" id="CHEBI:30616"/>
        <dbReference type="ChEBI" id="CHEBI:33019"/>
        <dbReference type="ChEBI" id="CHEBI:58048"/>
        <dbReference type="ChEBI" id="CHEBI:78442"/>
        <dbReference type="ChEBI" id="CHEBI:78515"/>
        <dbReference type="ChEBI" id="CHEBI:456215"/>
        <dbReference type="EC" id="6.1.1.22"/>
    </reaction>
</comment>
<dbReference type="InterPro" id="IPR004364">
    <property type="entry name" value="Aa-tRNA-synt_II"/>
</dbReference>
<feature type="region of interest" description="Disordered" evidence="13">
    <location>
        <begin position="1"/>
        <end position="27"/>
    </location>
</feature>
<evidence type="ECO:0000256" key="9">
    <source>
        <dbReference type="ARBA" id="ARBA00023146"/>
    </source>
</evidence>
<evidence type="ECO:0000256" key="7">
    <source>
        <dbReference type="ARBA" id="ARBA00022840"/>
    </source>
</evidence>
<name>A0A2A4K8A1_HELVI</name>
<dbReference type="InterPro" id="IPR004522">
    <property type="entry name" value="Asn-tRNA-ligase"/>
</dbReference>
<dbReference type="GO" id="GO:0003676">
    <property type="term" value="F:nucleic acid binding"/>
    <property type="evidence" value="ECO:0007669"/>
    <property type="project" value="InterPro"/>
</dbReference>
<dbReference type="EC" id="6.1.1.22" evidence="3"/>
<dbReference type="InterPro" id="IPR002312">
    <property type="entry name" value="Asp/Asn-tRNA-synth_IIb"/>
</dbReference>